<evidence type="ECO:0000313" key="3">
    <source>
        <dbReference type="Proteomes" id="UP000295781"/>
    </source>
</evidence>
<organism evidence="2 3">
    <name type="scientific">Sorangium cellulosum</name>
    <name type="common">Polyangium cellulosum</name>
    <dbReference type="NCBI Taxonomy" id="56"/>
    <lineage>
        <taxon>Bacteria</taxon>
        <taxon>Pseudomonadati</taxon>
        <taxon>Myxococcota</taxon>
        <taxon>Polyangia</taxon>
        <taxon>Polyangiales</taxon>
        <taxon>Polyangiaceae</taxon>
        <taxon>Sorangium</taxon>
    </lineage>
</organism>
<reference evidence="2 3" key="1">
    <citation type="submission" date="2015-09" db="EMBL/GenBank/DDBJ databases">
        <title>Sorangium comparison.</title>
        <authorList>
            <person name="Zaburannyi N."/>
            <person name="Bunk B."/>
            <person name="Overmann J."/>
            <person name="Mueller R."/>
        </authorList>
    </citation>
    <scope>NUCLEOTIDE SEQUENCE [LARGE SCALE GENOMIC DNA]</scope>
    <source>
        <strain evidence="2 3">So ceGT47</strain>
    </source>
</reference>
<dbReference type="AlphaFoldDB" id="A0A4P2Q5G3"/>
<dbReference type="EMBL" id="CP012670">
    <property type="protein sequence ID" value="AUX24630.1"/>
    <property type="molecule type" value="Genomic_DNA"/>
</dbReference>
<gene>
    <name evidence="2" type="ORF">SOCEGT47_051690</name>
</gene>
<dbReference type="Proteomes" id="UP000295781">
    <property type="component" value="Chromosome"/>
</dbReference>
<protein>
    <submittedName>
        <fullName evidence="2">Uncharacterized protein</fullName>
    </submittedName>
</protein>
<sequence>MYIYYFLPVVLIGAAVAYSLMMRRKVQNMSPEEAAERFNDTYAGYFALAEGEKVVGAWGGTEFQGAQGTARQLAGAALNAVSANVVGVSTYVPNVQVGLTSTGRIVISREYSELGQRGNYKQFAAFAPGTRALGAAAAHPGADLGRPPNNPYNPMVSLEFVQLRSPTGETYEAWMSPQGVHTGQPGFHSILTVLG</sequence>
<name>A0A4P2Q5G3_SORCE</name>
<evidence type="ECO:0000313" key="2">
    <source>
        <dbReference type="EMBL" id="AUX24630.1"/>
    </source>
</evidence>
<keyword evidence="1" id="KW-0812">Transmembrane</keyword>
<keyword evidence="1" id="KW-1133">Transmembrane helix</keyword>
<accession>A0A4P2Q5G3</accession>
<dbReference type="OrthoDB" id="5504369at2"/>
<keyword evidence="1" id="KW-0472">Membrane</keyword>
<evidence type="ECO:0000256" key="1">
    <source>
        <dbReference type="SAM" id="Phobius"/>
    </source>
</evidence>
<feature type="transmembrane region" description="Helical" evidence="1">
    <location>
        <begin position="6"/>
        <end position="22"/>
    </location>
</feature>
<dbReference type="RefSeq" id="WP_129350984.1">
    <property type="nucleotide sequence ID" value="NZ_CP012670.1"/>
</dbReference>
<proteinExistence type="predicted"/>